<dbReference type="Proteomes" id="UP000595064">
    <property type="component" value="Chromosome"/>
</dbReference>
<protein>
    <submittedName>
        <fullName evidence="1">Uncharacterized protein</fullName>
    </submittedName>
</protein>
<proteinExistence type="predicted"/>
<dbReference type="KEGG" id="dla:I6G47_10775"/>
<keyword evidence="2" id="KW-1185">Reference proteome</keyword>
<accession>A0A7T3DFQ5</accession>
<name>A0A7T3DFQ5_9BURK</name>
<reference evidence="1 2" key="1">
    <citation type="submission" date="2020-12" db="EMBL/GenBank/DDBJ databases">
        <title>FDA dAtabase for Regulatory Grade micrObial Sequences (FDA-ARGOS): Supporting development and validation of Infectious Disease Dx tests.</title>
        <authorList>
            <person name="Sproer C."/>
            <person name="Gronow S."/>
            <person name="Severitt S."/>
            <person name="Schroder I."/>
            <person name="Tallon L."/>
            <person name="Sadzewicz L."/>
            <person name="Zhao X."/>
            <person name="Boylan J."/>
            <person name="Ott S."/>
            <person name="Bowen H."/>
            <person name="Vavikolanu K."/>
            <person name="Mehta A."/>
            <person name="Aluvathingal J."/>
            <person name="Nadendla S."/>
            <person name="Lowell S."/>
            <person name="Myers T."/>
            <person name="Yan Y."/>
            <person name="Sichtig H."/>
        </authorList>
    </citation>
    <scope>NUCLEOTIDE SEQUENCE [LARGE SCALE GENOMIC DNA]</scope>
    <source>
        <strain evidence="1 2">FDAARGOS_890</strain>
    </source>
</reference>
<dbReference type="RefSeq" id="WP_016454460.1">
    <property type="nucleotide sequence ID" value="NZ_CP065748.1"/>
</dbReference>
<evidence type="ECO:0000313" key="2">
    <source>
        <dbReference type="Proteomes" id="UP000595064"/>
    </source>
</evidence>
<organism evidence="1 2">
    <name type="scientific">Delftia lacustris</name>
    <dbReference type="NCBI Taxonomy" id="558537"/>
    <lineage>
        <taxon>Bacteria</taxon>
        <taxon>Pseudomonadati</taxon>
        <taxon>Pseudomonadota</taxon>
        <taxon>Betaproteobacteria</taxon>
        <taxon>Burkholderiales</taxon>
        <taxon>Comamonadaceae</taxon>
        <taxon>Delftia</taxon>
    </lineage>
</organism>
<sequence length="63" mass="7027">MNAIAQVIGWAFLAAAVIGAVIPGMNFHVGFVDDDAAIKWHQKKAIEVQKRWEKKHGKKWEAA</sequence>
<dbReference type="EMBL" id="CP065748">
    <property type="protein sequence ID" value="QPS83511.1"/>
    <property type="molecule type" value="Genomic_DNA"/>
</dbReference>
<evidence type="ECO:0000313" key="1">
    <source>
        <dbReference type="EMBL" id="QPS83511.1"/>
    </source>
</evidence>
<gene>
    <name evidence="1" type="ORF">I6G47_10775</name>
</gene>
<dbReference type="AlphaFoldDB" id="A0A7T3DFQ5"/>